<dbReference type="SUPFAM" id="SSF102588">
    <property type="entry name" value="LmbE-like"/>
    <property type="match status" value="1"/>
</dbReference>
<dbReference type="Gene3D" id="3.40.50.10320">
    <property type="entry name" value="LmbE-like"/>
    <property type="match status" value="1"/>
</dbReference>
<accession>A0A371Z392</accession>
<dbReference type="InterPro" id="IPR024078">
    <property type="entry name" value="LmbE-like_dom_sf"/>
</dbReference>
<evidence type="ECO:0000313" key="1">
    <source>
        <dbReference type="EMBL" id="RFD20956.1"/>
    </source>
</evidence>
<dbReference type="OrthoDB" id="9790023at2"/>
<comment type="caution">
    <text evidence="1">The sequence shown here is derived from an EMBL/GenBank/DDBJ whole genome shotgun (WGS) entry which is preliminary data.</text>
</comment>
<dbReference type="PANTHER" id="PTHR12993:SF29">
    <property type="entry name" value="BLR3841 PROTEIN"/>
    <property type="match status" value="1"/>
</dbReference>
<dbReference type="GO" id="GO:0016811">
    <property type="term" value="F:hydrolase activity, acting on carbon-nitrogen (but not peptide) bonds, in linear amides"/>
    <property type="evidence" value="ECO:0007669"/>
    <property type="project" value="TreeGrafter"/>
</dbReference>
<dbReference type="AlphaFoldDB" id="A0A371Z392"/>
<organism evidence="1 2">
    <name type="scientific">Komagataeibacter melaceti</name>
    <dbReference type="NCBI Taxonomy" id="2766577"/>
    <lineage>
        <taxon>Bacteria</taxon>
        <taxon>Pseudomonadati</taxon>
        <taxon>Pseudomonadota</taxon>
        <taxon>Alphaproteobacteria</taxon>
        <taxon>Acetobacterales</taxon>
        <taxon>Acetobacteraceae</taxon>
        <taxon>Komagataeibacter</taxon>
    </lineage>
</organism>
<reference evidence="1 2" key="1">
    <citation type="submission" date="2018-08" db="EMBL/GenBank/DDBJ databases">
        <title>Komagataeibacter sp. AV 382.</title>
        <authorList>
            <person name="Skraban J."/>
            <person name="Trcek J."/>
        </authorList>
    </citation>
    <scope>NUCLEOTIDE SEQUENCE [LARGE SCALE GENOMIC DNA]</scope>
    <source>
        <strain evidence="1 2">AV 382</strain>
    </source>
</reference>
<keyword evidence="2" id="KW-1185">Reference proteome</keyword>
<dbReference type="PANTHER" id="PTHR12993">
    <property type="entry name" value="N-ACETYLGLUCOSAMINYL-PHOSPHATIDYLINOSITOL DE-N-ACETYLASE-RELATED"/>
    <property type="match status" value="1"/>
</dbReference>
<protein>
    <submittedName>
        <fullName evidence="1">PIG-L family deacetylase</fullName>
    </submittedName>
</protein>
<dbReference type="Proteomes" id="UP000262371">
    <property type="component" value="Unassembled WGS sequence"/>
</dbReference>
<proteinExistence type="predicted"/>
<gene>
    <name evidence="1" type="ORF">DY926_03280</name>
</gene>
<dbReference type="RefSeq" id="WP_116702062.1">
    <property type="nucleotide sequence ID" value="NZ_QUWV01000027.1"/>
</dbReference>
<dbReference type="Pfam" id="PF02585">
    <property type="entry name" value="PIG-L"/>
    <property type="match status" value="1"/>
</dbReference>
<dbReference type="InterPro" id="IPR003737">
    <property type="entry name" value="GlcNAc_PI_deacetylase-related"/>
</dbReference>
<name>A0A371Z392_9PROT</name>
<evidence type="ECO:0000313" key="2">
    <source>
        <dbReference type="Proteomes" id="UP000262371"/>
    </source>
</evidence>
<sequence length="243" mass="26216">MKVSDYLAALASLPVRDLAEIAPGTSLVIAPHPDDESLGCGGFIAEATRLGHPPVVVIVSDGAASHPRSRLWPPARLAALREEETRKATAMLGLPPGRLHFLRLPDTAVPTSGPVFDTAVQALATMVRQYGCANVLAPWRHDPHCDHLAAWHMGLALKSLPPYPALLAYPVWGLTLQPDMVIHEAMPEGARLDISAHLATKRAAINAHRSQRGLVVADDPDGFTLPDVLLDRLLRPHEYLIVS</sequence>
<dbReference type="EMBL" id="QUWV01000027">
    <property type="protein sequence ID" value="RFD20956.1"/>
    <property type="molecule type" value="Genomic_DNA"/>
</dbReference>